<keyword evidence="5 6" id="KW-0456">Lyase</keyword>
<name>A0A7R9VTJ1_9CHLO</name>
<evidence type="ECO:0000259" key="7">
    <source>
        <dbReference type="PROSITE" id="PS51383"/>
    </source>
</evidence>
<evidence type="ECO:0000256" key="5">
    <source>
        <dbReference type="ARBA" id="ARBA00023239"/>
    </source>
</evidence>
<feature type="binding site" evidence="6">
    <location>
        <begin position="314"/>
        <end position="323"/>
    </location>
    <ligand>
        <name>ATP</name>
        <dbReference type="ChEBI" id="CHEBI:30616"/>
    </ligand>
</feature>
<dbReference type="PANTHER" id="PTHR12592:SF0">
    <property type="entry name" value="ATP-DEPENDENT (S)-NAD(P)H-HYDRATE DEHYDRATASE"/>
    <property type="match status" value="1"/>
</dbReference>
<dbReference type="GO" id="GO:0047453">
    <property type="term" value="F:ATP-dependent NAD(P)H-hydrate dehydratase activity"/>
    <property type="evidence" value="ECO:0007669"/>
    <property type="project" value="UniProtKB-UniRule"/>
</dbReference>
<evidence type="ECO:0000256" key="3">
    <source>
        <dbReference type="ARBA" id="ARBA00022857"/>
    </source>
</evidence>
<dbReference type="SUPFAM" id="SSF53613">
    <property type="entry name" value="Ribokinase-like"/>
    <property type="match status" value="1"/>
</dbReference>
<keyword evidence="4 6" id="KW-0520">NAD</keyword>
<dbReference type="AlphaFoldDB" id="A0A7R9VTJ1"/>
<dbReference type="GO" id="GO:0110051">
    <property type="term" value="P:metabolite repair"/>
    <property type="evidence" value="ECO:0007669"/>
    <property type="project" value="TreeGrafter"/>
</dbReference>
<comment type="catalytic activity">
    <reaction evidence="6">
        <text>(6S)-NADPHX + ATP = ADP + phosphate + NADPH + H(+)</text>
        <dbReference type="Rhea" id="RHEA:32231"/>
        <dbReference type="ChEBI" id="CHEBI:15378"/>
        <dbReference type="ChEBI" id="CHEBI:30616"/>
        <dbReference type="ChEBI" id="CHEBI:43474"/>
        <dbReference type="ChEBI" id="CHEBI:57783"/>
        <dbReference type="ChEBI" id="CHEBI:64076"/>
        <dbReference type="ChEBI" id="CHEBI:456216"/>
        <dbReference type="EC" id="4.2.1.93"/>
    </reaction>
</comment>
<keyword evidence="1 6" id="KW-0547">Nucleotide-binding</keyword>
<dbReference type="EMBL" id="HBEC01038378">
    <property type="protein sequence ID" value="CAD8304939.1"/>
    <property type="molecule type" value="Transcribed_RNA"/>
</dbReference>
<feature type="binding site" evidence="6">
    <location>
        <position position="324"/>
    </location>
    <ligand>
        <name>(6S)-NADPHX</name>
        <dbReference type="ChEBI" id="CHEBI:64076"/>
    </ligand>
</feature>
<dbReference type="NCBIfam" id="TIGR00196">
    <property type="entry name" value="yjeF_cterm"/>
    <property type="match status" value="1"/>
</dbReference>
<organism evidence="8">
    <name type="scientific">Chlamydomonas euryale</name>
    <dbReference type="NCBI Taxonomy" id="1486919"/>
    <lineage>
        <taxon>Eukaryota</taxon>
        <taxon>Viridiplantae</taxon>
        <taxon>Chlorophyta</taxon>
        <taxon>core chlorophytes</taxon>
        <taxon>Chlorophyceae</taxon>
        <taxon>CS clade</taxon>
        <taxon>Chlamydomonadales</taxon>
        <taxon>Chlamydomonadaceae</taxon>
        <taxon>Chlamydomonas</taxon>
    </lineage>
</organism>
<comment type="catalytic activity">
    <reaction evidence="6">
        <text>(6S)-NADHX + ATP = ADP + phosphate + NADH + H(+)</text>
        <dbReference type="Rhea" id="RHEA:19017"/>
        <dbReference type="ChEBI" id="CHEBI:15378"/>
        <dbReference type="ChEBI" id="CHEBI:30616"/>
        <dbReference type="ChEBI" id="CHEBI:43474"/>
        <dbReference type="ChEBI" id="CHEBI:57945"/>
        <dbReference type="ChEBI" id="CHEBI:64074"/>
        <dbReference type="ChEBI" id="CHEBI:456216"/>
        <dbReference type="EC" id="4.2.1.93"/>
    </reaction>
</comment>
<reference evidence="8" key="1">
    <citation type="submission" date="2021-01" db="EMBL/GenBank/DDBJ databases">
        <authorList>
            <person name="Corre E."/>
            <person name="Pelletier E."/>
            <person name="Niang G."/>
            <person name="Scheremetjew M."/>
            <person name="Finn R."/>
            <person name="Kale V."/>
            <person name="Holt S."/>
            <person name="Cochrane G."/>
            <person name="Meng A."/>
            <person name="Brown T."/>
            <person name="Cohen L."/>
        </authorList>
    </citation>
    <scope>NUCLEOTIDE SEQUENCE</scope>
    <source>
        <strain evidence="8">CCMP219</strain>
    </source>
</reference>
<dbReference type="HAMAP" id="MF_01965">
    <property type="entry name" value="NADHX_dehydratase"/>
    <property type="match status" value="1"/>
</dbReference>
<dbReference type="PANTHER" id="PTHR12592">
    <property type="entry name" value="ATP-DEPENDENT (S)-NAD(P)H-HYDRATE DEHYDRATASE FAMILY MEMBER"/>
    <property type="match status" value="1"/>
</dbReference>
<dbReference type="CDD" id="cd01171">
    <property type="entry name" value="YXKO-related"/>
    <property type="match status" value="1"/>
</dbReference>
<keyword evidence="6" id="KW-0597">Phosphoprotein</keyword>
<dbReference type="Gene3D" id="3.40.1190.20">
    <property type="match status" value="1"/>
</dbReference>
<feature type="binding site" evidence="6">
    <location>
        <begin position="253"/>
        <end position="259"/>
    </location>
    <ligand>
        <name>(6S)-NADPHX</name>
        <dbReference type="ChEBI" id="CHEBI:64076"/>
    </ligand>
</feature>
<dbReference type="GO" id="GO:0046496">
    <property type="term" value="P:nicotinamide nucleotide metabolic process"/>
    <property type="evidence" value="ECO:0007669"/>
    <property type="project" value="UniProtKB-UniRule"/>
</dbReference>
<dbReference type="EC" id="4.2.1.93" evidence="6"/>
<keyword evidence="2 6" id="KW-0067">ATP-binding</keyword>
<proteinExistence type="inferred from homology"/>
<dbReference type="InterPro" id="IPR017953">
    <property type="entry name" value="Carbohydrate_kinase_pred_CS"/>
</dbReference>
<sequence>MQATQIGRSLAVWSRSRLCCRVVCCVPRVEAVSALRAPHCRKRSSKAGLSPSVRGLSAVTASASASAAEGGAAGGMAGSHADLMKAFQACVPALSGANYKGQHGKVGILGGCREYTGAPFFAAMSASRVGADLMFVFCTESASIVIKTFSPDLIVMPLLPERPVFDDPPPEAEVSKMVDRSSALILPWMRKLSCLVVGPGMGDDPFVAAASRLVIKECRRANIPLVVDGSGINLIVAEPQLVKGYTNCVVTPNIAELGRIAGAVGVSLKGSIGSSWQQHAQEIAAALGGPVLISKGPADIITDGKAVLSCKVPATPKRCGGQGDVLAGIIATFVSWATRPGASRDLLVASYAACALLRTSSHTAFGKADRAMIASDVIAELQPTFLRVLSG</sequence>
<dbReference type="InterPro" id="IPR029056">
    <property type="entry name" value="Ribokinase-like"/>
</dbReference>
<comment type="function">
    <text evidence="6">Catalyzes the dehydration of the S-form of NAD(P)HX at the expense of ATP, which is converted to ADP. Together with NAD(P)HX epimerase, which catalyzes the epimerization of the S- and R-forms, the enzyme allows the repair of both epimers of NAD(P)HX, a damaged form of NAD(P)H that is a result of enzymatic or heat-dependent hydration.</text>
</comment>
<evidence type="ECO:0000256" key="6">
    <source>
        <dbReference type="HAMAP-Rule" id="MF_03157"/>
    </source>
</evidence>
<accession>A0A7R9VTJ1</accession>
<feature type="domain" description="YjeF C-terminal" evidence="7">
    <location>
        <begin position="83"/>
        <end position="388"/>
    </location>
</feature>
<evidence type="ECO:0000256" key="1">
    <source>
        <dbReference type="ARBA" id="ARBA00022741"/>
    </source>
</evidence>
<evidence type="ECO:0000256" key="4">
    <source>
        <dbReference type="ARBA" id="ARBA00023027"/>
    </source>
</evidence>
<dbReference type="PROSITE" id="PS01050">
    <property type="entry name" value="YJEF_C_2"/>
    <property type="match status" value="1"/>
</dbReference>
<gene>
    <name evidence="8" type="ORF">CEUR00632_LOCUS17834</name>
</gene>
<dbReference type="GO" id="GO:0005524">
    <property type="term" value="F:ATP binding"/>
    <property type="evidence" value="ECO:0007669"/>
    <property type="project" value="UniProtKB-KW"/>
</dbReference>
<protein>
    <recommendedName>
        <fullName evidence="6">ATP-dependent (S)-NAD(P)H-hydrate dehydratase</fullName>
        <ecNumber evidence="6">4.2.1.93</ecNumber>
    </recommendedName>
    <alternativeName>
        <fullName evidence="6">ATP-dependent NAD(P)HX dehydratase</fullName>
    </alternativeName>
</protein>
<keyword evidence="3" id="KW-0521">NADP</keyword>
<comment type="similarity">
    <text evidence="6">Belongs to the NnrD/CARKD family.</text>
</comment>
<evidence type="ECO:0000256" key="2">
    <source>
        <dbReference type="ARBA" id="ARBA00022840"/>
    </source>
</evidence>
<dbReference type="InterPro" id="IPR000631">
    <property type="entry name" value="CARKD"/>
</dbReference>
<comment type="cofactor">
    <cofactor evidence="6">
        <name>Mg(2+)</name>
        <dbReference type="ChEBI" id="CHEBI:18420"/>
    </cofactor>
</comment>
<feature type="binding site" evidence="6">
    <location>
        <position position="200"/>
    </location>
    <ligand>
        <name>(6S)-NADPHX</name>
        <dbReference type="ChEBI" id="CHEBI:64076"/>
    </ligand>
</feature>
<dbReference type="Pfam" id="PF01256">
    <property type="entry name" value="Carb_kinase"/>
    <property type="match status" value="1"/>
</dbReference>
<evidence type="ECO:0000313" key="8">
    <source>
        <dbReference type="EMBL" id="CAD8304939.1"/>
    </source>
</evidence>
<feature type="binding site" evidence="6">
    <location>
        <begin position="295"/>
        <end position="299"/>
    </location>
    <ligand>
        <name>ATP</name>
        <dbReference type="ChEBI" id="CHEBI:30616"/>
    </ligand>
</feature>
<dbReference type="PROSITE" id="PS51383">
    <property type="entry name" value="YJEF_C_3"/>
    <property type="match status" value="1"/>
</dbReference>